<feature type="transmembrane region" description="Helical" evidence="6">
    <location>
        <begin position="421"/>
        <end position="442"/>
    </location>
</feature>
<feature type="domain" description="Gram-positive cocci surface proteins LPxTG" evidence="7">
    <location>
        <begin position="410"/>
        <end position="447"/>
    </location>
</feature>
<dbReference type="PROSITE" id="PS50847">
    <property type="entry name" value="GRAM_POS_ANCHORING"/>
    <property type="match status" value="1"/>
</dbReference>
<feature type="compositionally biased region" description="Basic and acidic residues" evidence="5">
    <location>
        <begin position="189"/>
        <end position="202"/>
    </location>
</feature>
<dbReference type="EMBL" id="JAMZFV010000070">
    <property type="protein sequence ID" value="MCP1111612.1"/>
    <property type="molecule type" value="Genomic_DNA"/>
</dbReference>
<evidence type="ECO:0000256" key="4">
    <source>
        <dbReference type="ARBA" id="ARBA00023088"/>
    </source>
</evidence>
<dbReference type="Gene3D" id="2.60.40.3930">
    <property type="match status" value="1"/>
</dbReference>
<evidence type="ECO:0000256" key="5">
    <source>
        <dbReference type="SAM" id="MobiDB-lite"/>
    </source>
</evidence>
<dbReference type="NCBIfam" id="NF033903">
    <property type="entry name" value="VaFE_rpt"/>
    <property type="match status" value="1"/>
</dbReference>
<keyword evidence="1" id="KW-0134">Cell wall</keyword>
<dbReference type="RefSeq" id="WP_262070464.1">
    <property type="nucleotide sequence ID" value="NZ_JAMXOC010000070.1"/>
</dbReference>
<gene>
    <name evidence="8" type="ORF">NK118_15310</name>
</gene>
<evidence type="ECO:0000313" key="8">
    <source>
        <dbReference type="EMBL" id="MCP1111612.1"/>
    </source>
</evidence>
<keyword evidence="3" id="KW-0732">Signal</keyword>
<dbReference type="Pfam" id="PF18202">
    <property type="entry name" value="TQ"/>
    <property type="match status" value="1"/>
</dbReference>
<feature type="region of interest" description="Disordered" evidence="5">
    <location>
        <begin position="378"/>
        <end position="411"/>
    </location>
</feature>
<feature type="region of interest" description="Disordered" evidence="5">
    <location>
        <begin position="180"/>
        <end position="202"/>
    </location>
</feature>
<dbReference type="Gene3D" id="2.60.40.10">
    <property type="entry name" value="Immunoglobulins"/>
    <property type="match status" value="1"/>
</dbReference>
<dbReference type="InterPro" id="IPR041100">
    <property type="entry name" value="TQ"/>
</dbReference>
<proteinExistence type="predicted"/>
<reference evidence="8 9" key="1">
    <citation type="journal article" date="2022" name="Genome Biol. Evol.">
        <title>Host diet, physiology and behaviors set the stage for Lachnospiraceae cladogenesis.</title>
        <authorList>
            <person name="Vera-Ponce De Leon A."/>
            <person name="Schneider M."/>
            <person name="Jahnes B.C."/>
            <person name="Sadowski V."/>
            <person name="Camuy-Velez L.A."/>
            <person name="Duan J."/>
            <person name="Sabree Z.L."/>
        </authorList>
    </citation>
    <scope>NUCLEOTIDE SEQUENCE [LARGE SCALE GENOMIC DNA]</scope>
    <source>
        <strain evidence="8 9">PAL227</strain>
    </source>
</reference>
<evidence type="ECO:0000313" key="9">
    <source>
        <dbReference type="Proteomes" id="UP001523565"/>
    </source>
</evidence>
<evidence type="ECO:0000256" key="2">
    <source>
        <dbReference type="ARBA" id="ARBA00022525"/>
    </source>
</evidence>
<evidence type="ECO:0000259" key="7">
    <source>
        <dbReference type="PROSITE" id="PS50847"/>
    </source>
</evidence>
<dbReference type="Proteomes" id="UP001523565">
    <property type="component" value="Unassembled WGS sequence"/>
</dbReference>
<dbReference type="InterPro" id="IPR019931">
    <property type="entry name" value="LPXTG_anchor"/>
</dbReference>
<sequence>PQNNPIEIWAFKKDKETNEGKPQGGAALEDTQFRVKFYKGHYDVDPQTLGKKEERSWIIRTDNEGRAMLGKEYLVSGSDFYLDSKGNPTLPLGTVTTQEIKASEGYLLSDASVHVKKVTAEGKLESVKTYDSPVIKNNPIRGDLKFVKIEDGTGKRMANIPFSITSKTTGESHIIVTDKNGNASTESSWNKHSENTNRGESEKDGVWFGNIDALNDDVGALLYDTYVIDELPCENNKGKVLITGVEIVIERNLVSVELGTLTNDEEPKPEIGTTLTTEDGGKVVVTEGVIKLKDVISYFKMARHIGEELTANGILTADGKPVLIEGKELVGTAKFTPDKAEGSVEVWFEFDASKLSAEELKKLTAFETVLDAEGNIIAEHKDPEDEGQTVELVQPEKPEKPEEPKEESSIPKTGIKSKRNLFLGLGSLMLLLASGTAILIYYRKRNL</sequence>
<keyword evidence="2" id="KW-0964">Secreted</keyword>
<name>A0ABT1EPB7_9FIRM</name>
<evidence type="ECO:0000256" key="6">
    <source>
        <dbReference type="SAM" id="Phobius"/>
    </source>
</evidence>
<keyword evidence="6" id="KW-0472">Membrane</keyword>
<organism evidence="8 9">
    <name type="scientific">Ohessyouella blattaphilus</name>
    <dbReference type="NCBI Taxonomy" id="2949333"/>
    <lineage>
        <taxon>Bacteria</taxon>
        <taxon>Bacillati</taxon>
        <taxon>Bacillota</taxon>
        <taxon>Clostridia</taxon>
        <taxon>Lachnospirales</taxon>
        <taxon>Lachnospiraceae</taxon>
        <taxon>Ohessyouella</taxon>
    </lineage>
</organism>
<keyword evidence="4" id="KW-0572">Peptidoglycan-anchor</keyword>
<keyword evidence="6" id="KW-0812">Transmembrane</keyword>
<comment type="caution">
    <text evidence="8">The sequence shown here is derived from an EMBL/GenBank/DDBJ whole genome shotgun (WGS) entry which is preliminary data.</text>
</comment>
<dbReference type="InterPro" id="IPR013783">
    <property type="entry name" value="Ig-like_fold"/>
</dbReference>
<evidence type="ECO:0000256" key="3">
    <source>
        <dbReference type="ARBA" id="ARBA00022729"/>
    </source>
</evidence>
<protein>
    <submittedName>
        <fullName evidence="8">VaFE repeat-containing surface-anchored protein</fullName>
    </submittedName>
</protein>
<feature type="compositionally biased region" description="Basic and acidic residues" evidence="5">
    <location>
        <begin position="394"/>
        <end position="409"/>
    </location>
</feature>
<keyword evidence="9" id="KW-1185">Reference proteome</keyword>
<keyword evidence="6" id="KW-1133">Transmembrane helix</keyword>
<accession>A0ABT1EPB7</accession>
<evidence type="ECO:0000256" key="1">
    <source>
        <dbReference type="ARBA" id="ARBA00022512"/>
    </source>
</evidence>
<feature type="non-terminal residue" evidence="8">
    <location>
        <position position="1"/>
    </location>
</feature>